<accession>A0A1G9JH90</accession>
<sequence length="55" mass="5964">MFLADAGAGHPGRDWLKVAKDESLGVPPCGPFSYPVMREFNNEVLALHALAVVLR</sequence>
<dbReference type="AlphaFoldDB" id="A0A1G9JH90"/>
<name>A0A1G9JH90_9RHOB</name>
<dbReference type="EMBL" id="FNGE01000009">
    <property type="protein sequence ID" value="SDL36536.1"/>
    <property type="molecule type" value="Genomic_DNA"/>
</dbReference>
<protein>
    <submittedName>
        <fullName evidence="1">Uncharacterized protein</fullName>
    </submittedName>
</protein>
<proteinExistence type="predicted"/>
<gene>
    <name evidence="1" type="ORF">SAMN04487971_109123</name>
</gene>
<reference evidence="2" key="1">
    <citation type="submission" date="2016-10" db="EMBL/GenBank/DDBJ databases">
        <authorList>
            <person name="Varghese N."/>
            <person name="Submissions S."/>
        </authorList>
    </citation>
    <scope>NUCLEOTIDE SEQUENCE [LARGE SCALE GENOMIC DNA]</scope>
    <source>
        <strain evidence="2">CGMCC 1.7655</strain>
    </source>
</reference>
<evidence type="ECO:0000313" key="1">
    <source>
        <dbReference type="EMBL" id="SDL36536.1"/>
    </source>
</evidence>
<keyword evidence="2" id="KW-1185">Reference proteome</keyword>
<evidence type="ECO:0000313" key="2">
    <source>
        <dbReference type="Proteomes" id="UP000199555"/>
    </source>
</evidence>
<organism evidence="1 2">
    <name type="scientific">Paracoccus chinensis</name>
    <dbReference type="NCBI Taxonomy" id="525640"/>
    <lineage>
        <taxon>Bacteria</taxon>
        <taxon>Pseudomonadati</taxon>
        <taxon>Pseudomonadota</taxon>
        <taxon>Alphaproteobacteria</taxon>
        <taxon>Rhodobacterales</taxon>
        <taxon>Paracoccaceae</taxon>
        <taxon>Paracoccus</taxon>
    </lineage>
</organism>
<dbReference type="Proteomes" id="UP000199555">
    <property type="component" value="Unassembled WGS sequence"/>
</dbReference>